<evidence type="ECO:0000259" key="10">
    <source>
        <dbReference type="Pfam" id="PF03800"/>
    </source>
</evidence>
<evidence type="ECO:0000256" key="9">
    <source>
        <dbReference type="SAM" id="Coils"/>
    </source>
</evidence>
<dbReference type="Proteomes" id="UP000604825">
    <property type="component" value="Unassembled WGS sequence"/>
</dbReference>
<dbReference type="GO" id="GO:0031262">
    <property type="term" value="C:Ndc80 complex"/>
    <property type="evidence" value="ECO:0007669"/>
    <property type="project" value="InterPro"/>
</dbReference>
<sequence length="388" mass="44661">MASSYSFPLFKPEEIVPALHSYGIAPSPNLCAEDVVYPQPGFVAKRRARRAATVQALQFRDLNLRDLLRADGPRVVDILSALINYLLFRQEKLTLLQPIVQEYGAPDERHTELRAKIAELTKAKEDHLLKEQMEAPMVQQLEKEVNALKQRLHDYNREQLSLRVASKALDEKKEETLRKINQADFELVKAMQEKEKLSAKIVHSPEKLQRNLEEKKAVRDELKNLEKMAMQKIQEKTDTLEMYTKVSEKLAKHLSKISAVLEKSAAAKASEKDVKAHKEKTSDQNLEIKALRNKAAEWEMKVLENEAKLKAKEKQRDQRVGENNWKMTALKYEVESEHKCLEEKQRKIKEKIDKPFLQAKMYMDGLDQSFDETDEAAVMLNTIAQSGA</sequence>
<dbReference type="PANTHER" id="PTHR48441:SF1">
    <property type="entry name" value="NT-3"/>
    <property type="match status" value="1"/>
</dbReference>
<dbReference type="EMBL" id="CAJGYO010000017">
    <property type="protein sequence ID" value="CAD6334987.1"/>
    <property type="molecule type" value="Genomic_DNA"/>
</dbReference>
<dbReference type="InterPro" id="IPR038275">
    <property type="entry name" value="Nuf2_N_sf"/>
</dbReference>
<keyword evidence="6 9" id="KW-0175">Coiled coil</keyword>
<evidence type="ECO:0000313" key="12">
    <source>
        <dbReference type="Proteomes" id="UP000604825"/>
    </source>
</evidence>
<dbReference type="InterPro" id="IPR005549">
    <property type="entry name" value="Kinetochore_Nuf2_N"/>
</dbReference>
<evidence type="ECO:0000256" key="6">
    <source>
        <dbReference type="ARBA" id="ARBA00023054"/>
    </source>
</evidence>
<protein>
    <recommendedName>
        <fullName evidence="10">Kinetochore protein Nuf2 N-terminal domain-containing protein</fullName>
    </recommendedName>
</protein>
<reference evidence="11" key="1">
    <citation type="submission" date="2020-10" db="EMBL/GenBank/DDBJ databases">
        <authorList>
            <person name="Han B."/>
            <person name="Lu T."/>
            <person name="Zhao Q."/>
            <person name="Huang X."/>
            <person name="Zhao Y."/>
        </authorList>
    </citation>
    <scope>NUCLEOTIDE SEQUENCE</scope>
</reference>
<organism evidence="11 12">
    <name type="scientific">Miscanthus lutarioriparius</name>
    <dbReference type="NCBI Taxonomy" id="422564"/>
    <lineage>
        <taxon>Eukaryota</taxon>
        <taxon>Viridiplantae</taxon>
        <taxon>Streptophyta</taxon>
        <taxon>Embryophyta</taxon>
        <taxon>Tracheophyta</taxon>
        <taxon>Spermatophyta</taxon>
        <taxon>Magnoliopsida</taxon>
        <taxon>Liliopsida</taxon>
        <taxon>Poales</taxon>
        <taxon>Poaceae</taxon>
        <taxon>PACMAD clade</taxon>
        <taxon>Panicoideae</taxon>
        <taxon>Andropogonodae</taxon>
        <taxon>Andropogoneae</taxon>
        <taxon>Saccharinae</taxon>
        <taxon>Miscanthus</taxon>
    </lineage>
</organism>
<keyword evidence="5" id="KW-0498">Mitosis</keyword>
<dbReference type="PANTHER" id="PTHR48441">
    <property type="match status" value="1"/>
</dbReference>
<evidence type="ECO:0000313" key="11">
    <source>
        <dbReference type="EMBL" id="CAD6334987.1"/>
    </source>
</evidence>
<evidence type="ECO:0000256" key="3">
    <source>
        <dbReference type="ARBA" id="ARBA00022454"/>
    </source>
</evidence>
<evidence type="ECO:0000256" key="4">
    <source>
        <dbReference type="ARBA" id="ARBA00022618"/>
    </source>
</evidence>
<keyword evidence="3" id="KW-0158">Chromosome</keyword>
<dbReference type="Gene3D" id="1.10.418.60">
    <property type="entry name" value="Ncd80 complex, Nuf2 subunit"/>
    <property type="match status" value="1"/>
</dbReference>
<comment type="similarity">
    <text evidence="2">Belongs to the NUF2 family.</text>
</comment>
<feature type="coiled-coil region" evidence="9">
    <location>
        <begin position="274"/>
        <end position="315"/>
    </location>
</feature>
<name>A0A811RYB3_9POAL</name>
<dbReference type="Pfam" id="PF03800">
    <property type="entry name" value="Nuf2"/>
    <property type="match status" value="1"/>
</dbReference>
<evidence type="ECO:0000256" key="8">
    <source>
        <dbReference type="ARBA" id="ARBA00023328"/>
    </source>
</evidence>
<evidence type="ECO:0000256" key="7">
    <source>
        <dbReference type="ARBA" id="ARBA00023306"/>
    </source>
</evidence>
<dbReference type="GO" id="GO:0051301">
    <property type="term" value="P:cell division"/>
    <property type="evidence" value="ECO:0007669"/>
    <property type="project" value="UniProtKB-KW"/>
</dbReference>
<comment type="caution">
    <text evidence="11">The sequence shown here is derived from an EMBL/GenBank/DDBJ whole genome shotgun (WGS) entry which is preliminary data.</text>
</comment>
<keyword evidence="12" id="KW-1185">Reference proteome</keyword>
<keyword evidence="8" id="KW-0137">Centromere</keyword>
<accession>A0A811RYB3</accession>
<dbReference type="OrthoDB" id="8194677at2759"/>
<proteinExistence type="inferred from homology"/>
<comment type="subcellular location">
    <subcellularLocation>
        <location evidence="1">Chromosome</location>
        <location evidence="1">Centromere</location>
    </subcellularLocation>
</comment>
<keyword evidence="4" id="KW-0132">Cell division</keyword>
<evidence type="ECO:0000256" key="2">
    <source>
        <dbReference type="ARBA" id="ARBA00005498"/>
    </source>
</evidence>
<gene>
    <name evidence="11" type="ORF">NCGR_LOCUS59085</name>
</gene>
<keyword evidence="7" id="KW-0131">Cell cycle</keyword>
<evidence type="ECO:0000256" key="5">
    <source>
        <dbReference type="ARBA" id="ARBA00022776"/>
    </source>
</evidence>
<feature type="domain" description="Kinetochore protein Nuf2 N-terminal" evidence="10">
    <location>
        <begin position="54"/>
        <end position="103"/>
    </location>
</feature>
<feature type="coiled-coil region" evidence="9">
    <location>
        <begin position="138"/>
        <end position="235"/>
    </location>
</feature>
<dbReference type="AlphaFoldDB" id="A0A811RYB3"/>
<evidence type="ECO:0000256" key="1">
    <source>
        <dbReference type="ARBA" id="ARBA00004584"/>
    </source>
</evidence>